<dbReference type="GeneID" id="24806763"/>
<dbReference type="KEGG" id="mls:MSLAZ_1974"/>
<proteinExistence type="predicted"/>
<dbReference type="EMBL" id="CP009515">
    <property type="protein sequence ID" value="AKB75235.1"/>
    <property type="molecule type" value="Genomic_DNA"/>
</dbReference>
<keyword evidence="1" id="KW-1133">Transmembrane helix</keyword>
<feature type="transmembrane region" description="Helical" evidence="1">
    <location>
        <begin position="52"/>
        <end position="70"/>
    </location>
</feature>
<protein>
    <submittedName>
        <fullName evidence="2">Uncharacterized protein</fullName>
    </submittedName>
</protein>
<keyword evidence="3" id="KW-1185">Reference proteome</keyword>
<keyword evidence="1" id="KW-0472">Membrane</keyword>
<evidence type="ECO:0000256" key="1">
    <source>
        <dbReference type="SAM" id="Phobius"/>
    </source>
</evidence>
<reference evidence="2 3" key="1">
    <citation type="submission" date="2014-07" db="EMBL/GenBank/DDBJ databases">
        <title>Methanogenic archaea and the global carbon cycle.</title>
        <authorList>
            <person name="Henriksen J.R."/>
            <person name="Luke J."/>
            <person name="Reinhart S."/>
            <person name="Benedict M.N."/>
            <person name="Youngblut N.D."/>
            <person name="Metcalf M.E."/>
            <person name="Whitaker R.J."/>
            <person name="Metcalf W.W."/>
        </authorList>
    </citation>
    <scope>NUCLEOTIDE SEQUENCE [LARGE SCALE GENOMIC DNA]</scope>
    <source>
        <strain evidence="2 3">Z-7289</strain>
    </source>
</reference>
<dbReference type="RefSeq" id="WP_048126601.1">
    <property type="nucleotide sequence ID" value="NZ_CP009515.1"/>
</dbReference>
<dbReference type="Proteomes" id="UP000033072">
    <property type="component" value="Chromosome"/>
</dbReference>
<organism evidence="2 3">
    <name type="scientific">Methanosarcina lacustris Z-7289</name>
    <dbReference type="NCBI Taxonomy" id="1434111"/>
    <lineage>
        <taxon>Archaea</taxon>
        <taxon>Methanobacteriati</taxon>
        <taxon>Methanobacteriota</taxon>
        <taxon>Stenosarchaea group</taxon>
        <taxon>Methanomicrobia</taxon>
        <taxon>Methanosarcinales</taxon>
        <taxon>Methanosarcinaceae</taxon>
        <taxon>Methanosarcina</taxon>
    </lineage>
</organism>
<gene>
    <name evidence="2" type="ORF">MSLAZ_1974</name>
</gene>
<dbReference type="Gene3D" id="1.10.10.60">
    <property type="entry name" value="Homeodomain-like"/>
    <property type="match status" value="1"/>
</dbReference>
<evidence type="ECO:0000313" key="3">
    <source>
        <dbReference type="Proteomes" id="UP000033072"/>
    </source>
</evidence>
<accession>A0A0E3WRL0</accession>
<dbReference type="AlphaFoldDB" id="A0A0E3WRL0"/>
<dbReference type="HOGENOM" id="CLU_2461786_0_0_2"/>
<keyword evidence="1" id="KW-0812">Transmembrane</keyword>
<dbReference type="PATRIC" id="fig|1434111.4.peg.2598"/>
<evidence type="ECO:0000313" key="2">
    <source>
        <dbReference type="EMBL" id="AKB75235.1"/>
    </source>
</evidence>
<sequence>MKEIDWEAVKKLYDDGQTDRSIGKRFECGYRKIYKWRHKNGLPANHIGRKRLVTGVLVSAGAAVAAIAIYKEVKKLSKDKKEKVETNE</sequence>
<name>A0A0E3WRL0_9EURY</name>